<proteinExistence type="predicted"/>
<protein>
    <submittedName>
        <fullName evidence="1">Uncharacterized protein</fullName>
    </submittedName>
</protein>
<organism evidence="1 2">
    <name type="scientific">Neisseria subflava NJ9703</name>
    <dbReference type="NCBI Taxonomy" id="546268"/>
    <lineage>
        <taxon>Bacteria</taxon>
        <taxon>Pseudomonadati</taxon>
        <taxon>Pseudomonadota</taxon>
        <taxon>Betaproteobacteria</taxon>
        <taxon>Neisseriales</taxon>
        <taxon>Neisseriaceae</taxon>
        <taxon>Neisseria</taxon>
    </lineage>
</organism>
<dbReference type="EMBL" id="ACEO02000009">
    <property type="protein sequence ID" value="EFC51677.1"/>
    <property type="molecule type" value="Genomic_DNA"/>
</dbReference>
<comment type="caution">
    <text evidence="1">The sequence shown here is derived from an EMBL/GenBank/DDBJ whole genome shotgun (WGS) entry which is preliminary data.</text>
</comment>
<evidence type="ECO:0000313" key="1">
    <source>
        <dbReference type="EMBL" id="EFC51677.1"/>
    </source>
</evidence>
<accession>A0A9W5IPX4</accession>
<gene>
    <name evidence="1" type="ORF">NEISUBOT_04932</name>
</gene>
<evidence type="ECO:0000313" key="2">
    <source>
        <dbReference type="Proteomes" id="UP000004621"/>
    </source>
</evidence>
<sequence>MLFMNKTIASGRLKRENFFCFKVLHSKAFCRLMQTLLNQGQRTHAGRPHSFPFVSGICHRCNIFTSRTKGLKP</sequence>
<reference evidence="1 2" key="1">
    <citation type="submission" date="2010-01" db="EMBL/GenBank/DDBJ databases">
        <authorList>
            <person name="Weinstock G."/>
            <person name="Sodergren E."/>
            <person name="Clifton S."/>
            <person name="Fulton L."/>
            <person name="Fulton B."/>
            <person name="Courtney L."/>
            <person name="Fronick C."/>
            <person name="Harrison M."/>
            <person name="Strong C."/>
            <person name="Farmer C."/>
            <person name="Delahaunty K."/>
            <person name="Markovic C."/>
            <person name="Hall O."/>
            <person name="Minx P."/>
            <person name="Tomlinson C."/>
            <person name="Mitreva M."/>
            <person name="Nelson J."/>
            <person name="Hou S."/>
            <person name="Wollam A."/>
            <person name="Pepin K.H."/>
            <person name="Johnson M."/>
            <person name="Bhonagiri V."/>
            <person name="Nash W.E."/>
            <person name="Warren W."/>
            <person name="Chinwalla A."/>
            <person name="Mardis E.R."/>
            <person name="Wilson R.K."/>
        </authorList>
    </citation>
    <scope>NUCLEOTIDE SEQUENCE [LARGE SCALE GENOMIC DNA]</scope>
    <source>
        <strain evidence="1 2">NJ9703</strain>
    </source>
</reference>
<dbReference type="AlphaFoldDB" id="A0A9W5IPX4"/>
<dbReference type="Proteomes" id="UP000004621">
    <property type="component" value="Unassembled WGS sequence"/>
</dbReference>
<name>A0A9W5IPX4_NEISU</name>